<feature type="compositionally biased region" description="Polar residues" evidence="1">
    <location>
        <begin position="113"/>
        <end position="123"/>
    </location>
</feature>
<feature type="compositionally biased region" description="Polar residues" evidence="1">
    <location>
        <begin position="297"/>
        <end position="312"/>
    </location>
</feature>
<dbReference type="EMBL" id="MSFM01000005">
    <property type="protein sequence ID" value="PKY04820.1"/>
    <property type="molecule type" value="Genomic_DNA"/>
</dbReference>
<dbReference type="PANTHER" id="PTHR46179:SF19">
    <property type="entry name" value="C2H2 FINGER DOMAIN TRANSCRIPTION FACTOR (EUROFUNG)-RELATED"/>
    <property type="match status" value="1"/>
</dbReference>
<feature type="compositionally biased region" description="Polar residues" evidence="1">
    <location>
        <begin position="63"/>
        <end position="72"/>
    </location>
</feature>
<dbReference type="Proteomes" id="UP000234254">
    <property type="component" value="Unassembled WGS sequence"/>
</dbReference>
<dbReference type="SMART" id="SM00355">
    <property type="entry name" value="ZnF_C2H2"/>
    <property type="match status" value="3"/>
</dbReference>
<dbReference type="GO" id="GO:0006357">
    <property type="term" value="P:regulation of transcription by RNA polymerase II"/>
    <property type="evidence" value="ECO:0007669"/>
    <property type="project" value="TreeGrafter"/>
</dbReference>
<evidence type="ECO:0000313" key="3">
    <source>
        <dbReference type="EMBL" id="PKY04820.1"/>
    </source>
</evidence>
<feature type="domain" description="C2H2-type" evidence="2">
    <location>
        <begin position="411"/>
        <end position="440"/>
    </location>
</feature>
<feature type="domain" description="C2H2-type" evidence="2">
    <location>
        <begin position="445"/>
        <end position="470"/>
    </location>
</feature>
<feature type="compositionally biased region" description="Pro residues" evidence="1">
    <location>
        <begin position="176"/>
        <end position="186"/>
    </location>
</feature>
<proteinExistence type="predicted"/>
<dbReference type="RefSeq" id="XP_024693414.1">
    <property type="nucleotide sequence ID" value="XM_024835048.1"/>
</dbReference>
<evidence type="ECO:0000313" key="4">
    <source>
        <dbReference type="Proteomes" id="UP000234254"/>
    </source>
</evidence>
<dbReference type="GO" id="GO:0005634">
    <property type="term" value="C:nucleus"/>
    <property type="evidence" value="ECO:0007669"/>
    <property type="project" value="TreeGrafter"/>
</dbReference>
<dbReference type="OrthoDB" id="6077919at2759"/>
<dbReference type="Gene3D" id="3.30.160.60">
    <property type="entry name" value="Classic Zinc Finger"/>
    <property type="match status" value="1"/>
</dbReference>
<feature type="compositionally biased region" description="Low complexity" evidence="1">
    <location>
        <begin position="124"/>
        <end position="138"/>
    </location>
</feature>
<dbReference type="SUPFAM" id="SSF57667">
    <property type="entry name" value="beta-beta-alpha zinc fingers"/>
    <property type="match status" value="1"/>
</dbReference>
<dbReference type="PANTHER" id="PTHR46179">
    <property type="entry name" value="ZINC FINGER PROTEIN"/>
    <property type="match status" value="1"/>
</dbReference>
<dbReference type="InterPro" id="IPR051061">
    <property type="entry name" value="Zinc_finger_trans_reg"/>
</dbReference>
<organism evidence="3 4">
    <name type="scientific">Aspergillus campestris (strain IBT 28561)</name>
    <dbReference type="NCBI Taxonomy" id="1392248"/>
    <lineage>
        <taxon>Eukaryota</taxon>
        <taxon>Fungi</taxon>
        <taxon>Dikarya</taxon>
        <taxon>Ascomycota</taxon>
        <taxon>Pezizomycotina</taxon>
        <taxon>Eurotiomycetes</taxon>
        <taxon>Eurotiomycetidae</taxon>
        <taxon>Eurotiales</taxon>
        <taxon>Aspergillaceae</taxon>
        <taxon>Aspergillus</taxon>
        <taxon>Aspergillus subgen. Circumdati</taxon>
    </lineage>
</organism>
<dbReference type="InterPro" id="IPR013087">
    <property type="entry name" value="Znf_C2H2_type"/>
</dbReference>
<evidence type="ECO:0000259" key="2">
    <source>
        <dbReference type="SMART" id="SM00355"/>
    </source>
</evidence>
<feature type="domain" description="C2H2-type" evidence="2">
    <location>
        <begin position="380"/>
        <end position="405"/>
    </location>
</feature>
<dbReference type="VEuPathDB" id="FungiDB:P168DRAFT_267530"/>
<feature type="compositionally biased region" description="Basic and acidic residues" evidence="1">
    <location>
        <begin position="34"/>
        <end position="48"/>
    </location>
</feature>
<feature type="compositionally biased region" description="Basic and acidic residues" evidence="1">
    <location>
        <begin position="81"/>
        <end position="97"/>
    </location>
</feature>
<feature type="compositionally biased region" description="Pro residues" evidence="1">
    <location>
        <begin position="256"/>
        <end position="268"/>
    </location>
</feature>
<reference evidence="3" key="1">
    <citation type="submission" date="2016-12" db="EMBL/GenBank/DDBJ databases">
        <title>The genomes of Aspergillus section Nigri reveals drivers in fungal speciation.</title>
        <authorList>
            <consortium name="DOE Joint Genome Institute"/>
            <person name="Vesth T.C."/>
            <person name="Nybo J."/>
            <person name="Theobald S."/>
            <person name="Brandl J."/>
            <person name="Frisvad J.C."/>
            <person name="Nielsen K.F."/>
            <person name="Lyhne E.K."/>
            <person name="Kogle M.E."/>
            <person name="Kuo A."/>
            <person name="Riley R."/>
            <person name="Clum A."/>
            <person name="Nolan M."/>
            <person name="Lipzen A."/>
            <person name="Salamov A."/>
            <person name="Henrissat B."/>
            <person name="Wiebenga A."/>
            <person name="De vries R.P."/>
            <person name="Grigoriev I.V."/>
            <person name="Mortensen U.H."/>
            <person name="Andersen M.R."/>
            <person name="Baker S.E."/>
        </authorList>
    </citation>
    <scope>NUCLEOTIDE SEQUENCE</scope>
    <source>
        <strain evidence="3">IBT 28561</strain>
    </source>
</reference>
<feature type="region of interest" description="Disordered" evidence="1">
    <location>
        <begin position="472"/>
        <end position="502"/>
    </location>
</feature>
<evidence type="ECO:0000256" key="1">
    <source>
        <dbReference type="SAM" id="MobiDB-lite"/>
    </source>
</evidence>
<sequence length="502" mass="54880">MTDSDSDEGYRTPKLKPQVIHYGLKEPTPPPFAVDEKEQSTDAEDAKSTGEGPSPGSRKRLQKTSTHASAEGNSALIRNLEPNRPDLAEYERTHSFKLENLVDFDYKPGSKGKTFQNPATTDSTGQPTIQTTAPTTAQSDHEKGLNEAASRALEMLQPDAPLPPQDSFFNSKPRSPTLPLPSSPVEPKPDSPFSWNKLIIPPSEGPTRNTLPALHPPTANANSPENHTSLPSLQTTLYRMGVPPEPPGPTNRTSPYPLPPVTTSPPQRPRNDFTWESQRPGPFPPPQIPPSPYSHMSPASTKDLSAVSSPASQAPYWRPPLKSDIHYLTSPYDTASPVGKSPTGHYPTPVDPTPPAGGCERMPFSPANPSPNGVVPTGSYKCRHPGCTAPPFQTQYLLNSHANVHSQDRPHFCPVDGCSRGVGGKGFKRKNEMIRHGLVHNSPGYVCPFCPDQQHKYPRPDNLQRHVRVHHVDKSRDDPALHSVLSLRPEGSTRGRRRRAHG</sequence>
<gene>
    <name evidence="3" type="ORF">P168DRAFT_267530</name>
</gene>
<protein>
    <recommendedName>
        <fullName evidence="2">C2H2-type domain-containing protein</fullName>
    </recommendedName>
</protein>
<dbReference type="GeneID" id="36542572"/>
<accession>A0A2I1D4N2</accession>
<name>A0A2I1D4N2_ASPC2</name>
<keyword evidence="4" id="KW-1185">Reference proteome</keyword>
<feature type="compositionally biased region" description="Pro residues" evidence="1">
    <location>
        <begin position="281"/>
        <end position="292"/>
    </location>
</feature>
<feature type="region of interest" description="Disordered" evidence="1">
    <location>
        <begin position="1"/>
        <end position="315"/>
    </location>
</feature>
<dbReference type="InterPro" id="IPR036236">
    <property type="entry name" value="Znf_C2H2_sf"/>
</dbReference>
<dbReference type="AlphaFoldDB" id="A0A2I1D4N2"/>
<comment type="caution">
    <text evidence="3">The sequence shown here is derived from an EMBL/GenBank/DDBJ whole genome shotgun (WGS) entry which is preliminary data.</text>
</comment>
<feature type="compositionally biased region" description="Polar residues" evidence="1">
    <location>
        <begin position="219"/>
        <end position="237"/>
    </location>
</feature>
<feature type="region of interest" description="Disordered" evidence="1">
    <location>
        <begin position="333"/>
        <end position="372"/>
    </location>
</feature>